<dbReference type="NCBIfam" id="TIGR00254">
    <property type="entry name" value="GGDEF"/>
    <property type="match status" value="1"/>
</dbReference>
<reference evidence="4" key="1">
    <citation type="journal article" date="2019" name="Int. J. Syst. Evol. Microbiol.">
        <title>The Global Catalogue of Microorganisms (GCM) 10K type strain sequencing project: providing services to taxonomists for standard genome sequencing and annotation.</title>
        <authorList>
            <consortium name="The Broad Institute Genomics Platform"/>
            <consortium name="The Broad Institute Genome Sequencing Center for Infectious Disease"/>
            <person name="Wu L."/>
            <person name="Ma J."/>
        </authorList>
    </citation>
    <scope>NUCLEOTIDE SEQUENCE [LARGE SCALE GENOMIC DNA]</scope>
    <source>
        <strain evidence="4">JCM 15443</strain>
    </source>
</reference>
<dbReference type="Pfam" id="PF00990">
    <property type="entry name" value="GGDEF"/>
    <property type="match status" value="1"/>
</dbReference>
<keyword evidence="1" id="KW-1133">Transmembrane helix</keyword>
<dbReference type="EMBL" id="BMOM01000007">
    <property type="protein sequence ID" value="GGM05526.1"/>
    <property type="molecule type" value="Genomic_DNA"/>
</dbReference>
<feature type="transmembrane region" description="Helical" evidence="1">
    <location>
        <begin position="70"/>
        <end position="91"/>
    </location>
</feature>
<dbReference type="SUPFAM" id="SSF55073">
    <property type="entry name" value="Nucleotide cyclase"/>
    <property type="match status" value="1"/>
</dbReference>
<organism evidence="3 4">
    <name type="scientific">Deinococcus aerophilus</name>
    <dbReference type="NCBI Taxonomy" id="522488"/>
    <lineage>
        <taxon>Bacteria</taxon>
        <taxon>Thermotogati</taxon>
        <taxon>Deinococcota</taxon>
        <taxon>Deinococci</taxon>
        <taxon>Deinococcales</taxon>
        <taxon>Deinococcaceae</taxon>
        <taxon>Deinococcus</taxon>
    </lineage>
</organism>
<dbReference type="Proteomes" id="UP000661918">
    <property type="component" value="Unassembled WGS sequence"/>
</dbReference>
<keyword evidence="1" id="KW-0472">Membrane</keyword>
<proteinExistence type="predicted"/>
<protein>
    <recommendedName>
        <fullName evidence="2">GGDEF domain-containing protein</fullName>
    </recommendedName>
</protein>
<feature type="transmembrane region" description="Helical" evidence="1">
    <location>
        <begin position="103"/>
        <end position="120"/>
    </location>
</feature>
<keyword evidence="4" id="KW-1185">Reference proteome</keyword>
<dbReference type="PANTHER" id="PTHR45138:SF9">
    <property type="entry name" value="DIGUANYLATE CYCLASE DGCM-RELATED"/>
    <property type="match status" value="1"/>
</dbReference>
<accession>A0ABQ2GPN9</accession>
<dbReference type="InterPro" id="IPR029787">
    <property type="entry name" value="Nucleotide_cyclase"/>
</dbReference>
<keyword evidence="1" id="KW-0812">Transmembrane</keyword>
<dbReference type="SMART" id="SM00267">
    <property type="entry name" value="GGDEF"/>
    <property type="match status" value="1"/>
</dbReference>
<gene>
    <name evidence="3" type="ORF">GCM10010841_12390</name>
</gene>
<comment type="caution">
    <text evidence="3">The sequence shown here is derived from an EMBL/GenBank/DDBJ whole genome shotgun (WGS) entry which is preliminary data.</text>
</comment>
<dbReference type="CDD" id="cd01949">
    <property type="entry name" value="GGDEF"/>
    <property type="match status" value="1"/>
</dbReference>
<dbReference type="InterPro" id="IPR043128">
    <property type="entry name" value="Rev_trsase/Diguanyl_cyclase"/>
</dbReference>
<dbReference type="InterPro" id="IPR000160">
    <property type="entry name" value="GGDEF_dom"/>
</dbReference>
<feature type="transmembrane region" description="Helical" evidence="1">
    <location>
        <begin position="152"/>
        <end position="176"/>
    </location>
</feature>
<feature type="transmembrane region" description="Helical" evidence="1">
    <location>
        <begin position="45"/>
        <end position="63"/>
    </location>
</feature>
<feature type="transmembrane region" description="Helical" evidence="1">
    <location>
        <begin position="15"/>
        <end position="33"/>
    </location>
</feature>
<sequence>MVPEQELRQALHRRLALMTLACGLPVIAVLWGVELRKETPSPELLGFYPTLSLLCLWAVYWVSRGRPVDLLLRVIFTLNLVFILEQSYFGSAAVQNSSAQGNLNLYLMLIANTIISYLIFNIRPAGILTLGAFIASFGLTVLSFALNGALRQLLFTLQLQVSTGAILLLVHALAWYKDRFTTQSHEQRVLEYEASTDPLTGLPNRRSLYRQIEGLLRDEERGDCGSVILFDIDHFKRVNDLYGHPTGDGALLHIAGLLTDFARPEDTPGRWGGEEFMLVLPHTPAEAAAALAEQLRATLSAAPYDPVGQITASFGVAACLPGDTLTRLTTRADSALYRAKQEGRNRVVLADPDRMPDHTFLTA</sequence>
<dbReference type="PROSITE" id="PS50887">
    <property type="entry name" value="GGDEF"/>
    <property type="match status" value="1"/>
</dbReference>
<evidence type="ECO:0000256" key="1">
    <source>
        <dbReference type="SAM" id="Phobius"/>
    </source>
</evidence>
<dbReference type="PANTHER" id="PTHR45138">
    <property type="entry name" value="REGULATORY COMPONENTS OF SENSORY TRANSDUCTION SYSTEM"/>
    <property type="match status" value="1"/>
</dbReference>
<dbReference type="InterPro" id="IPR050469">
    <property type="entry name" value="Diguanylate_Cyclase"/>
</dbReference>
<feature type="domain" description="GGDEF" evidence="2">
    <location>
        <begin position="223"/>
        <end position="352"/>
    </location>
</feature>
<evidence type="ECO:0000259" key="2">
    <source>
        <dbReference type="PROSITE" id="PS50887"/>
    </source>
</evidence>
<feature type="transmembrane region" description="Helical" evidence="1">
    <location>
        <begin position="127"/>
        <end position="146"/>
    </location>
</feature>
<evidence type="ECO:0000313" key="4">
    <source>
        <dbReference type="Proteomes" id="UP000661918"/>
    </source>
</evidence>
<evidence type="ECO:0000313" key="3">
    <source>
        <dbReference type="EMBL" id="GGM05526.1"/>
    </source>
</evidence>
<name>A0ABQ2GPN9_9DEIO</name>
<dbReference type="Gene3D" id="3.30.70.270">
    <property type="match status" value="1"/>
</dbReference>